<organism evidence="2 3">
    <name type="scientific">Linum trigynum</name>
    <dbReference type="NCBI Taxonomy" id="586398"/>
    <lineage>
        <taxon>Eukaryota</taxon>
        <taxon>Viridiplantae</taxon>
        <taxon>Streptophyta</taxon>
        <taxon>Embryophyta</taxon>
        <taxon>Tracheophyta</taxon>
        <taxon>Spermatophyta</taxon>
        <taxon>Magnoliopsida</taxon>
        <taxon>eudicotyledons</taxon>
        <taxon>Gunneridae</taxon>
        <taxon>Pentapetalae</taxon>
        <taxon>rosids</taxon>
        <taxon>fabids</taxon>
        <taxon>Malpighiales</taxon>
        <taxon>Linaceae</taxon>
        <taxon>Linum</taxon>
    </lineage>
</organism>
<dbReference type="Proteomes" id="UP001497516">
    <property type="component" value="Chromosome 2"/>
</dbReference>
<evidence type="ECO:0000313" key="3">
    <source>
        <dbReference type="Proteomes" id="UP001497516"/>
    </source>
</evidence>
<feature type="region of interest" description="Disordered" evidence="1">
    <location>
        <begin position="1"/>
        <end position="58"/>
    </location>
</feature>
<name>A0AAV2DBE1_9ROSI</name>
<protein>
    <submittedName>
        <fullName evidence="2">Uncharacterized protein</fullName>
    </submittedName>
</protein>
<dbReference type="AlphaFoldDB" id="A0AAV2DBE1"/>
<proteinExistence type="predicted"/>
<keyword evidence="3" id="KW-1185">Reference proteome</keyword>
<evidence type="ECO:0000313" key="2">
    <source>
        <dbReference type="EMBL" id="CAL1370513.1"/>
    </source>
</evidence>
<sequence>MENMNEGNGGEDSSRSESSNPGEGERQSSQELSMDVEGEGSHGHPSAGEEESLSQRELFRIIAHQDRAIAALRRELEGGRSEDKMAYSPGMRK</sequence>
<gene>
    <name evidence="2" type="ORF">LTRI10_LOCUS12635</name>
</gene>
<dbReference type="EMBL" id="OZ034815">
    <property type="protein sequence ID" value="CAL1370513.1"/>
    <property type="molecule type" value="Genomic_DNA"/>
</dbReference>
<reference evidence="2 3" key="1">
    <citation type="submission" date="2024-04" db="EMBL/GenBank/DDBJ databases">
        <authorList>
            <person name="Fracassetti M."/>
        </authorList>
    </citation>
    <scope>NUCLEOTIDE SEQUENCE [LARGE SCALE GENOMIC DNA]</scope>
</reference>
<evidence type="ECO:0000256" key="1">
    <source>
        <dbReference type="SAM" id="MobiDB-lite"/>
    </source>
</evidence>
<accession>A0AAV2DBE1</accession>